<sequence>MTAINESNNCPHKECLRAPTTTLHIKQQQQHVLTPGTWYTLLHMMVSRPGLHRHCGDSLATFVRKMISV</sequence>
<organism evidence="1 2">
    <name type="scientific">Portunus trituberculatus</name>
    <name type="common">Swimming crab</name>
    <name type="synonym">Neptunus trituberculatus</name>
    <dbReference type="NCBI Taxonomy" id="210409"/>
    <lineage>
        <taxon>Eukaryota</taxon>
        <taxon>Metazoa</taxon>
        <taxon>Ecdysozoa</taxon>
        <taxon>Arthropoda</taxon>
        <taxon>Crustacea</taxon>
        <taxon>Multicrustacea</taxon>
        <taxon>Malacostraca</taxon>
        <taxon>Eumalacostraca</taxon>
        <taxon>Eucarida</taxon>
        <taxon>Decapoda</taxon>
        <taxon>Pleocyemata</taxon>
        <taxon>Brachyura</taxon>
        <taxon>Eubrachyura</taxon>
        <taxon>Portunoidea</taxon>
        <taxon>Portunidae</taxon>
        <taxon>Portuninae</taxon>
        <taxon>Portunus</taxon>
    </lineage>
</organism>
<reference evidence="1 2" key="1">
    <citation type="submission" date="2019-05" db="EMBL/GenBank/DDBJ databases">
        <title>Another draft genome of Portunus trituberculatus and its Hox gene families provides insights of decapod evolution.</title>
        <authorList>
            <person name="Jeong J.-H."/>
            <person name="Song I."/>
            <person name="Kim S."/>
            <person name="Choi T."/>
            <person name="Kim D."/>
            <person name="Ryu S."/>
            <person name="Kim W."/>
        </authorList>
    </citation>
    <scope>NUCLEOTIDE SEQUENCE [LARGE SCALE GENOMIC DNA]</scope>
    <source>
        <tissue evidence="1">Muscle</tissue>
    </source>
</reference>
<comment type="caution">
    <text evidence="1">The sequence shown here is derived from an EMBL/GenBank/DDBJ whole genome shotgun (WGS) entry which is preliminary data.</text>
</comment>
<dbReference type="EMBL" id="VSRR010006553">
    <property type="protein sequence ID" value="MPC45054.1"/>
    <property type="molecule type" value="Genomic_DNA"/>
</dbReference>
<evidence type="ECO:0000313" key="2">
    <source>
        <dbReference type="Proteomes" id="UP000324222"/>
    </source>
</evidence>
<keyword evidence="2" id="KW-1185">Reference proteome</keyword>
<dbReference type="AlphaFoldDB" id="A0A5B7FKV9"/>
<accession>A0A5B7FKV9</accession>
<protein>
    <submittedName>
        <fullName evidence="1">Uncharacterized protein</fullName>
    </submittedName>
</protein>
<gene>
    <name evidence="1" type="ORF">E2C01_038738</name>
</gene>
<evidence type="ECO:0000313" key="1">
    <source>
        <dbReference type="EMBL" id="MPC45054.1"/>
    </source>
</evidence>
<proteinExistence type="predicted"/>
<dbReference type="Proteomes" id="UP000324222">
    <property type="component" value="Unassembled WGS sequence"/>
</dbReference>
<name>A0A5B7FKV9_PORTR</name>